<accession>A0A197JTK4</accession>
<keyword evidence="3" id="KW-1185">Reference proteome</keyword>
<dbReference type="AlphaFoldDB" id="A0A197JTK4"/>
<dbReference type="Gene3D" id="3.80.10.10">
    <property type="entry name" value="Ribonuclease Inhibitor"/>
    <property type="match status" value="1"/>
</dbReference>
<dbReference type="OrthoDB" id="2446104at2759"/>
<reference evidence="2 3" key="1">
    <citation type="submission" date="2016-05" db="EMBL/GenBank/DDBJ databases">
        <title>Genome sequencing reveals origins of a unique bacterial endosymbiosis in the earliest lineages of terrestrial Fungi.</title>
        <authorList>
            <consortium name="DOE Joint Genome Institute"/>
            <person name="Uehling J."/>
            <person name="Gryganskyi A."/>
            <person name="Hameed K."/>
            <person name="Tschaplinski T."/>
            <person name="Misztal P."/>
            <person name="Wu S."/>
            <person name="Desiro A."/>
            <person name="Vande Pol N."/>
            <person name="Du Z.-Y."/>
            <person name="Zienkiewicz A."/>
            <person name="Zienkiewicz K."/>
            <person name="Morin E."/>
            <person name="Tisserant E."/>
            <person name="Splivallo R."/>
            <person name="Hainaut M."/>
            <person name="Henrissat B."/>
            <person name="Ohm R."/>
            <person name="Kuo A."/>
            <person name="Yan J."/>
            <person name="Lipzen A."/>
            <person name="Nolan M."/>
            <person name="Labutti K."/>
            <person name="Barry K."/>
            <person name="Goldstein A."/>
            <person name="Labbe J."/>
            <person name="Schadt C."/>
            <person name="Tuskan G."/>
            <person name="Grigoriev I."/>
            <person name="Martin F."/>
            <person name="Vilgalys R."/>
            <person name="Bonito G."/>
        </authorList>
    </citation>
    <scope>NUCLEOTIDE SEQUENCE [LARGE SCALE GENOMIC DNA]</scope>
    <source>
        <strain evidence="2 3">AG-77</strain>
    </source>
</reference>
<evidence type="ECO:0008006" key="4">
    <source>
        <dbReference type="Google" id="ProtNLM"/>
    </source>
</evidence>
<feature type="region of interest" description="Disordered" evidence="1">
    <location>
        <begin position="79"/>
        <end position="99"/>
    </location>
</feature>
<feature type="compositionally biased region" description="Polar residues" evidence="1">
    <location>
        <begin position="80"/>
        <end position="90"/>
    </location>
</feature>
<sequence>MSIVDIPELADLLASYLSLHDLSICIRVNKAWSRTFVPHLWHTVPPPASTPMSQSSPESSELLRLAILSALLAAQQQPQNTSQGSINKAASPSSPSSSSSSLLSKYGPWIRCLTFHQWQLKVQPADQFIAPFSNSLETMMTTATTAIDPVSNANTADPESTEQKLLLHLLKYCPNIQSLHLLQWSGTDADLDFWRTLARDVVPNLVQFSVEFTYQGPNSEKPYTGPVNVSIPPILIDKCSSKMRQLTIPYTNLSPREQEQHQDIEVAAAASIADEAIEDAGEENEVPAGNEEPLVGLRSLSMSAIEQNPDLSYFKSLLRRCPNLETLHVGTIDQGWVHELAECTKLRRLEIDNNTASSLRLLADALRTGLPNVDDLKITYDDHDDDEFVTDAVIASVLSANRKGWRNISLPTLDTLSSEALVQHATTLESIQVRDTPGFTSVQMCQILSTSPHLHTFVTLAEGECVDPHVSHILAEDFIDLDPVTNTLRPWPCESTLKQFRAKILGIPRPDVTQTYYGRTRGEPAEGNEEEEGDVEVVLQETHLGQGRELQALVYERLSRFTRLKVLGLGHDDRDFGNEGNFVEGPSGDWILGDEAYQYECVEMSLDSGLQRLETLKDLEEVNVFRMATCVGAEEVKWMTKAWPRLVSVEGLNVEGNEEEAETWLKENCPEILSNPCSFEF</sequence>
<proteinExistence type="predicted"/>
<evidence type="ECO:0000256" key="1">
    <source>
        <dbReference type="SAM" id="MobiDB-lite"/>
    </source>
</evidence>
<organism evidence="2 3">
    <name type="scientific">Linnemannia elongata AG-77</name>
    <dbReference type="NCBI Taxonomy" id="1314771"/>
    <lineage>
        <taxon>Eukaryota</taxon>
        <taxon>Fungi</taxon>
        <taxon>Fungi incertae sedis</taxon>
        <taxon>Mucoromycota</taxon>
        <taxon>Mortierellomycotina</taxon>
        <taxon>Mortierellomycetes</taxon>
        <taxon>Mortierellales</taxon>
        <taxon>Mortierellaceae</taxon>
        <taxon>Linnemannia</taxon>
    </lineage>
</organism>
<name>A0A197JTK4_9FUNG</name>
<dbReference type="SUPFAM" id="SSF52047">
    <property type="entry name" value="RNI-like"/>
    <property type="match status" value="1"/>
</dbReference>
<dbReference type="EMBL" id="KV442054">
    <property type="protein sequence ID" value="OAQ27771.1"/>
    <property type="molecule type" value="Genomic_DNA"/>
</dbReference>
<dbReference type="InterPro" id="IPR032675">
    <property type="entry name" value="LRR_dom_sf"/>
</dbReference>
<gene>
    <name evidence="2" type="ORF">K457DRAFT_139196</name>
</gene>
<evidence type="ECO:0000313" key="2">
    <source>
        <dbReference type="EMBL" id="OAQ27771.1"/>
    </source>
</evidence>
<protein>
    <recommendedName>
        <fullName evidence="4">F-box domain-containing protein</fullName>
    </recommendedName>
</protein>
<dbReference type="Proteomes" id="UP000078512">
    <property type="component" value="Unassembled WGS sequence"/>
</dbReference>
<evidence type="ECO:0000313" key="3">
    <source>
        <dbReference type="Proteomes" id="UP000078512"/>
    </source>
</evidence>